<accession>A0A0T9MST4</accession>
<name>A0A0T9MST4_YERIN</name>
<proteinExistence type="predicted"/>
<sequence>MLPVNMKVYQRLPIIFISAKQALRYQTGQLLRGAIH</sequence>
<dbReference type="Proteomes" id="UP000038750">
    <property type="component" value="Unassembled WGS sequence"/>
</dbReference>
<organism evidence="1 2">
    <name type="scientific">Yersinia intermedia</name>
    <dbReference type="NCBI Taxonomy" id="631"/>
    <lineage>
        <taxon>Bacteria</taxon>
        <taxon>Pseudomonadati</taxon>
        <taxon>Pseudomonadota</taxon>
        <taxon>Gammaproteobacteria</taxon>
        <taxon>Enterobacterales</taxon>
        <taxon>Yersiniaceae</taxon>
        <taxon>Yersinia</taxon>
    </lineage>
</organism>
<gene>
    <name evidence="1" type="ORF">ERS008530_03777</name>
</gene>
<dbReference type="AlphaFoldDB" id="A0A0T9MST4"/>
<evidence type="ECO:0000313" key="1">
    <source>
        <dbReference type="EMBL" id="CNG44339.1"/>
    </source>
</evidence>
<reference evidence="1 2" key="1">
    <citation type="submission" date="2015-03" db="EMBL/GenBank/DDBJ databases">
        <authorList>
            <person name="Murphy D."/>
        </authorList>
    </citation>
    <scope>NUCLEOTIDE SEQUENCE [LARGE SCALE GENOMIC DNA]</scope>
    <source>
        <strain evidence="1 2">BR165/97</strain>
    </source>
</reference>
<evidence type="ECO:0000313" key="2">
    <source>
        <dbReference type="Proteomes" id="UP000038750"/>
    </source>
</evidence>
<protein>
    <submittedName>
        <fullName evidence="1">Uncharacterized protein</fullName>
    </submittedName>
</protein>
<dbReference type="EMBL" id="CPZJ01000018">
    <property type="protein sequence ID" value="CNG44339.1"/>
    <property type="molecule type" value="Genomic_DNA"/>
</dbReference>